<reference evidence="1" key="1">
    <citation type="journal article" date="2014" name="Front. Microbiol.">
        <title>High frequency of phylogenetically diverse reductive dehalogenase-homologous genes in deep subseafloor sedimentary metagenomes.</title>
        <authorList>
            <person name="Kawai M."/>
            <person name="Futagami T."/>
            <person name="Toyoda A."/>
            <person name="Takaki Y."/>
            <person name="Nishi S."/>
            <person name="Hori S."/>
            <person name="Arai W."/>
            <person name="Tsubouchi T."/>
            <person name="Morono Y."/>
            <person name="Uchiyama I."/>
            <person name="Ito T."/>
            <person name="Fujiyama A."/>
            <person name="Inagaki F."/>
            <person name="Takami H."/>
        </authorList>
    </citation>
    <scope>NUCLEOTIDE SEQUENCE</scope>
    <source>
        <strain evidence="1">Expedition CK06-06</strain>
    </source>
</reference>
<sequence length="32" mass="3478">MVVDFAMNNACAAGTGALLEKYAMRRGIKMED</sequence>
<protein>
    <submittedName>
        <fullName evidence="1">Uncharacterized protein</fullName>
    </submittedName>
</protein>
<evidence type="ECO:0000313" key="1">
    <source>
        <dbReference type="EMBL" id="GAI72579.1"/>
    </source>
</evidence>
<gene>
    <name evidence="1" type="ORF">S12H4_04163</name>
</gene>
<dbReference type="AlphaFoldDB" id="X1SXP5"/>
<proteinExistence type="predicted"/>
<accession>X1SXP5</accession>
<feature type="non-terminal residue" evidence="1">
    <location>
        <position position="32"/>
    </location>
</feature>
<dbReference type="Gene3D" id="3.30.420.40">
    <property type="match status" value="1"/>
</dbReference>
<organism evidence="1">
    <name type="scientific">marine sediment metagenome</name>
    <dbReference type="NCBI Taxonomy" id="412755"/>
    <lineage>
        <taxon>unclassified sequences</taxon>
        <taxon>metagenomes</taxon>
        <taxon>ecological metagenomes</taxon>
    </lineage>
</organism>
<dbReference type="EMBL" id="BARW01001247">
    <property type="protein sequence ID" value="GAI72579.1"/>
    <property type="molecule type" value="Genomic_DNA"/>
</dbReference>
<name>X1SXP5_9ZZZZ</name>
<comment type="caution">
    <text evidence="1">The sequence shown here is derived from an EMBL/GenBank/DDBJ whole genome shotgun (WGS) entry which is preliminary data.</text>
</comment>